<feature type="region of interest" description="Disordered" evidence="13">
    <location>
        <begin position="70"/>
        <end position="101"/>
    </location>
</feature>
<keyword evidence="8" id="KW-0862">Zinc</keyword>
<dbReference type="PANTHER" id="PTHR11943:SF1">
    <property type="entry name" value="GALACTOSE-1-PHOSPHATE URIDYLYLTRANSFERASE"/>
    <property type="match status" value="1"/>
</dbReference>
<dbReference type="GO" id="GO:0033499">
    <property type="term" value="P:galactose catabolic process via UDP-galactose, Leloir pathway"/>
    <property type="evidence" value="ECO:0007669"/>
    <property type="project" value="TreeGrafter"/>
</dbReference>
<dbReference type="InterPro" id="IPR005849">
    <property type="entry name" value="GalP_Utransf_N"/>
</dbReference>
<evidence type="ECO:0000256" key="5">
    <source>
        <dbReference type="ARBA" id="ARBA00022679"/>
    </source>
</evidence>
<dbReference type="EC" id="2.7.7.12" evidence="12"/>
<dbReference type="CTD" id="2592"/>
<dbReference type="FunFam" id="3.30.428.10:FF:000002">
    <property type="entry name" value="Galactose-1-phosphate uridylyltransferase"/>
    <property type="match status" value="1"/>
</dbReference>
<dbReference type="Pfam" id="PF01087">
    <property type="entry name" value="GalP_UDP_transf"/>
    <property type="match status" value="1"/>
</dbReference>
<dbReference type="OMA" id="CFENRGA"/>
<evidence type="ECO:0000256" key="2">
    <source>
        <dbReference type="ARBA" id="ARBA00001947"/>
    </source>
</evidence>
<dbReference type="InterPro" id="IPR036265">
    <property type="entry name" value="HIT-like_sf"/>
</dbReference>
<keyword evidence="5 12" id="KW-0808">Transferase</keyword>
<evidence type="ECO:0000313" key="16">
    <source>
        <dbReference type="EMBL" id="JAC58119.1"/>
    </source>
</evidence>
<keyword evidence="7 12" id="KW-0479">Metal-binding</keyword>
<evidence type="ECO:0000256" key="1">
    <source>
        <dbReference type="ARBA" id="ARBA00001107"/>
    </source>
</evidence>
<dbReference type="SUPFAM" id="SSF54197">
    <property type="entry name" value="HIT-like"/>
    <property type="match status" value="2"/>
</dbReference>
<evidence type="ECO:0000256" key="4">
    <source>
        <dbReference type="ARBA" id="ARBA00010951"/>
    </source>
</evidence>
<dbReference type="AlphaFoldDB" id="A0A034WU00"/>
<sequence>MCSQVVEFQSELNTHRDRLVSQSVLILRKINRFYHNCNKMQFVASEHPHRRFNPLIGSWVLVSPHRMRRPWTGQQEAPQKSNIPDFDPTNPLSPGVARPNGTVNPVYTGTFVFTNDFPALMEDNPVPPPSDDPLFQVSEARGTCRVMCFHPKSNVTLPQMTVGEIIAVIDEWIKQFNELSKKFLWVQVFENKGAAMGCSNPHPHCQIWCCSFLPTEPQIKDERLRNYYTKNGRPLLSDYVKRELERKERIVVENPDWLVVVPFWAAWPFETLLISRNDNKRISDVTLTQRENLAKVIKELTTKYDNLFQCSFPYSMGFHGAPTGEATGVDTSHWTLHALYYPPLLRSATVRKFMVGFELLNEAQRDLTPEQAAQRLREIDGVKHYSAN</sequence>
<dbReference type="Pfam" id="PF02744">
    <property type="entry name" value="GalP_UDP_tr_C"/>
    <property type="match status" value="1"/>
</dbReference>
<dbReference type="InterPro" id="IPR001937">
    <property type="entry name" value="GalP_UDPtransf1"/>
</dbReference>
<keyword evidence="6 12" id="KW-0548">Nucleotidyltransferase</keyword>
<protein>
    <recommendedName>
        <fullName evidence="12">Galactose-1-phosphate uridylyltransferase</fullName>
        <ecNumber evidence="12">2.7.7.12</ecNumber>
    </recommendedName>
</protein>
<evidence type="ECO:0000259" key="15">
    <source>
        <dbReference type="Pfam" id="PF02744"/>
    </source>
</evidence>
<evidence type="ECO:0000256" key="13">
    <source>
        <dbReference type="SAM" id="MobiDB-lite"/>
    </source>
</evidence>
<dbReference type="InterPro" id="IPR019779">
    <property type="entry name" value="GalP_UDPtransf1_His-AS"/>
</dbReference>
<evidence type="ECO:0000313" key="17">
    <source>
        <dbReference type="Proteomes" id="UP001652620"/>
    </source>
</evidence>
<dbReference type="Gene3D" id="3.30.428.10">
    <property type="entry name" value="HIT-like"/>
    <property type="match status" value="2"/>
</dbReference>
<evidence type="ECO:0000256" key="6">
    <source>
        <dbReference type="ARBA" id="ARBA00022695"/>
    </source>
</evidence>
<evidence type="ECO:0000256" key="7">
    <source>
        <dbReference type="ARBA" id="ARBA00022723"/>
    </source>
</evidence>
<dbReference type="FunFam" id="3.30.428.10:FF:000001">
    <property type="entry name" value="Galactose-1-phosphate uridylyltransferase"/>
    <property type="match status" value="1"/>
</dbReference>
<dbReference type="PIRSF" id="PIRSF000808">
    <property type="entry name" value="GalT"/>
    <property type="match status" value="1"/>
</dbReference>
<evidence type="ECO:0000256" key="3">
    <source>
        <dbReference type="ARBA" id="ARBA00004947"/>
    </source>
</evidence>
<evidence type="ECO:0000256" key="9">
    <source>
        <dbReference type="ARBA" id="ARBA00023144"/>
    </source>
</evidence>
<dbReference type="NCBIfam" id="NF008724">
    <property type="entry name" value="PRK11720.1"/>
    <property type="match status" value="1"/>
</dbReference>
<comment type="pathway">
    <text evidence="3 12">Carbohydrate metabolism; galactose metabolism.</text>
</comment>
<dbReference type="OrthoDB" id="418412at2759"/>
<dbReference type="UniPathway" id="UPA00214"/>
<keyword evidence="9 12" id="KW-0299">Galactose metabolism</keyword>
<dbReference type="PROSITE" id="PS00117">
    <property type="entry name" value="GAL_P_UDP_TRANSF_I"/>
    <property type="match status" value="1"/>
</dbReference>
<dbReference type="NCBIfam" id="TIGR00209">
    <property type="entry name" value="galT_1"/>
    <property type="match status" value="1"/>
</dbReference>
<dbReference type="KEGG" id="bdr:105222808"/>
<evidence type="ECO:0000256" key="8">
    <source>
        <dbReference type="ARBA" id="ARBA00022833"/>
    </source>
</evidence>
<reference evidence="17" key="3">
    <citation type="submission" date="2025-05" db="UniProtKB">
        <authorList>
            <consortium name="RefSeq"/>
        </authorList>
    </citation>
    <scope>NUCLEOTIDE SEQUENCE [LARGE SCALE GENOMIC DNA]</scope>
</reference>
<dbReference type="PANTHER" id="PTHR11943">
    <property type="entry name" value="GALACTOSE-1-PHOSPHATE URIDYLYLTRANSFERASE"/>
    <property type="match status" value="1"/>
</dbReference>
<evidence type="ECO:0000259" key="14">
    <source>
        <dbReference type="Pfam" id="PF01087"/>
    </source>
</evidence>
<keyword evidence="17" id="KW-1185">Reference proteome</keyword>
<dbReference type="GO" id="GO:0008108">
    <property type="term" value="F:UDP-glucose:hexose-1-phosphate uridylyltransferase activity"/>
    <property type="evidence" value="ECO:0007669"/>
    <property type="project" value="UniProtKB-EC"/>
</dbReference>
<dbReference type="GO" id="GO:0008270">
    <property type="term" value="F:zinc ion binding"/>
    <property type="evidence" value="ECO:0007669"/>
    <property type="project" value="InterPro"/>
</dbReference>
<evidence type="ECO:0000256" key="12">
    <source>
        <dbReference type="RuleBase" id="RU000506"/>
    </source>
</evidence>
<comment type="similarity">
    <text evidence="4 12">Belongs to the galactose-1-phosphate uridylyltransferase type 1 family.</text>
</comment>
<gene>
    <name evidence="16" type="primary">GALT</name>
    <name evidence="18" type="synonym">LOC105222808</name>
</gene>
<dbReference type="InterPro" id="IPR005850">
    <property type="entry name" value="GalP_Utransf_C"/>
</dbReference>
<organism evidence="16">
    <name type="scientific">Bactrocera dorsalis</name>
    <name type="common">Oriental fruit fly</name>
    <name type="synonym">Dacus dorsalis</name>
    <dbReference type="NCBI Taxonomy" id="27457"/>
    <lineage>
        <taxon>Eukaryota</taxon>
        <taxon>Metazoa</taxon>
        <taxon>Ecdysozoa</taxon>
        <taxon>Arthropoda</taxon>
        <taxon>Hexapoda</taxon>
        <taxon>Insecta</taxon>
        <taxon>Pterygota</taxon>
        <taxon>Neoptera</taxon>
        <taxon>Endopterygota</taxon>
        <taxon>Diptera</taxon>
        <taxon>Brachycera</taxon>
        <taxon>Muscomorpha</taxon>
        <taxon>Tephritoidea</taxon>
        <taxon>Tephritidae</taxon>
        <taxon>Bactrocera</taxon>
        <taxon>Bactrocera</taxon>
    </lineage>
</organism>
<feature type="active site" description="Tele-UMP-histidine intermediate" evidence="11">
    <location>
        <position position="204"/>
    </location>
</feature>
<name>A0A034WU00_BACDO</name>
<reference evidence="18" key="2">
    <citation type="submission" date="2025-04" db="UniProtKB">
        <authorList>
            <consortium name="RefSeq"/>
        </authorList>
    </citation>
    <scope>IDENTIFICATION</scope>
    <source>
        <strain evidence="18">Punador</strain>
    </source>
</reference>
<evidence type="ECO:0000313" key="18">
    <source>
        <dbReference type="RefSeq" id="XP_011198588.1"/>
    </source>
</evidence>
<dbReference type="Proteomes" id="UP001652620">
    <property type="component" value="Chromosome 2"/>
</dbReference>
<dbReference type="GeneID" id="105222808"/>
<comment type="catalytic activity">
    <reaction evidence="1 12">
        <text>alpha-D-galactose 1-phosphate + UDP-alpha-D-glucose = alpha-D-glucose 1-phosphate + UDP-alpha-D-galactose</text>
        <dbReference type="Rhea" id="RHEA:13989"/>
        <dbReference type="ChEBI" id="CHEBI:58336"/>
        <dbReference type="ChEBI" id="CHEBI:58601"/>
        <dbReference type="ChEBI" id="CHEBI:58885"/>
        <dbReference type="ChEBI" id="CHEBI:66914"/>
        <dbReference type="EC" id="2.7.7.12"/>
    </reaction>
</comment>
<proteinExistence type="inferred from homology"/>
<dbReference type="EMBL" id="GAKP01000833">
    <property type="protein sequence ID" value="JAC58119.1"/>
    <property type="molecule type" value="Transcribed_RNA"/>
</dbReference>
<evidence type="ECO:0000256" key="10">
    <source>
        <dbReference type="ARBA" id="ARBA00023277"/>
    </source>
</evidence>
<feature type="compositionally biased region" description="Polar residues" evidence="13">
    <location>
        <begin position="72"/>
        <end position="82"/>
    </location>
</feature>
<accession>A0A034WU00</accession>
<dbReference type="CDD" id="cd00608">
    <property type="entry name" value="GalT"/>
    <property type="match status" value="1"/>
</dbReference>
<comment type="cofactor">
    <cofactor evidence="2">
        <name>Zn(2+)</name>
        <dbReference type="ChEBI" id="CHEBI:29105"/>
    </cofactor>
</comment>
<keyword evidence="10 12" id="KW-0119">Carbohydrate metabolism</keyword>
<reference evidence="16" key="1">
    <citation type="journal article" date="2014" name="BMC Genomics">
        <title>Characterizing the developmental transcriptome of the oriental fruit fly, Bactrocera dorsalis (Diptera: Tephritidae) through comparative genomic analysis with Drosophila melanogaster utilizing modENCODE datasets.</title>
        <authorList>
            <person name="Geib S.M."/>
            <person name="Calla B."/>
            <person name="Hall B."/>
            <person name="Hou S."/>
            <person name="Manoukis N.C."/>
        </authorList>
    </citation>
    <scope>NUCLEOTIDE SEQUENCE</scope>
    <source>
        <strain evidence="16">Punador</strain>
    </source>
</reference>
<feature type="domain" description="Galactose-1-phosphate uridyl transferase N-terminal" evidence="14">
    <location>
        <begin position="41"/>
        <end position="214"/>
    </location>
</feature>
<evidence type="ECO:0000256" key="11">
    <source>
        <dbReference type="PIRSR" id="PIRSR000808-1"/>
    </source>
</evidence>
<feature type="domain" description="Galactose-1-phosphate uridyl transferase C-terminal" evidence="15">
    <location>
        <begin position="222"/>
        <end position="386"/>
    </location>
</feature>
<dbReference type="GO" id="GO:0005737">
    <property type="term" value="C:cytoplasm"/>
    <property type="evidence" value="ECO:0007669"/>
    <property type="project" value="TreeGrafter"/>
</dbReference>
<dbReference type="RefSeq" id="XP_011198588.1">
    <property type="nucleotide sequence ID" value="XM_011200286.2"/>
</dbReference>